<feature type="transmembrane region" description="Helical" evidence="1">
    <location>
        <begin position="119"/>
        <end position="141"/>
    </location>
</feature>
<keyword evidence="1" id="KW-1133">Transmembrane helix</keyword>
<protein>
    <submittedName>
        <fullName evidence="2">Uncharacterized protein</fullName>
    </submittedName>
</protein>
<gene>
    <name evidence="2" type="ORF">CLPU_6c01170</name>
</gene>
<evidence type="ECO:0000313" key="2">
    <source>
        <dbReference type="EMBL" id="KNF08631.1"/>
    </source>
</evidence>
<proteinExistence type="predicted"/>
<keyword evidence="1" id="KW-0472">Membrane</keyword>
<dbReference type="OrthoDB" id="2969855at2"/>
<comment type="caution">
    <text evidence="2">The sequence shown here is derived from an EMBL/GenBank/DDBJ whole genome shotgun (WGS) entry which is preliminary data.</text>
</comment>
<sequence length="152" mass="17680">MKKFFKNIVVVILVSAVFHTLWEYLAFEMFYSTSLGSSYFNSMLIAVATDIGITVVLYILLSLLNRRVNWIIKRWDCKDFAIMILYGLFLSFYLEVQALNIGRLTYSKLMPLFPGTNIGLIPVIQFVVLFPLTFIISKLILKVVYRNDRNIF</sequence>
<feature type="transmembrane region" description="Helical" evidence="1">
    <location>
        <begin position="7"/>
        <end position="27"/>
    </location>
</feature>
<dbReference type="EMBL" id="LGSS01000006">
    <property type="protein sequence ID" value="KNF08631.1"/>
    <property type="molecule type" value="Genomic_DNA"/>
</dbReference>
<name>A0A0L0WAV9_GOTPU</name>
<feature type="transmembrane region" description="Helical" evidence="1">
    <location>
        <begin position="80"/>
        <end position="99"/>
    </location>
</feature>
<dbReference type="AlphaFoldDB" id="A0A0L0WAV9"/>
<keyword evidence="1" id="KW-0812">Transmembrane</keyword>
<evidence type="ECO:0000256" key="1">
    <source>
        <dbReference type="SAM" id="Phobius"/>
    </source>
</evidence>
<accession>A0A0L0WAV9</accession>
<feature type="transmembrane region" description="Helical" evidence="1">
    <location>
        <begin position="39"/>
        <end position="60"/>
    </location>
</feature>
<reference evidence="3" key="1">
    <citation type="submission" date="2015-07" db="EMBL/GenBank/DDBJ databases">
        <title>Draft genome sequence of the purine-degrading Gottschalkia purinilyticum DSM 1384 (formerly Clostridium purinilyticum).</title>
        <authorList>
            <person name="Poehlein A."/>
            <person name="Schiel-Bengelsdorf B."/>
            <person name="Bengelsdorf F.R."/>
            <person name="Daniel R."/>
            <person name="Duerre P."/>
        </authorList>
    </citation>
    <scope>NUCLEOTIDE SEQUENCE [LARGE SCALE GENOMIC DNA]</scope>
    <source>
        <strain evidence="3">DSM 1384</strain>
    </source>
</reference>
<keyword evidence="3" id="KW-1185">Reference proteome</keyword>
<evidence type="ECO:0000313" key="3">
    <source>
        <dbReference type="Proteomes" id="UP000037267"/>
    </source>
</evidence>
<dbReference type="RefSeq" id="WP_050355147.1">
    <property type="nucleotide sequence ID" value="NZ_LGSS01000006.1"/>
</dbReference>
<organism evidence="2 3">
    <name type="scientific">Gottschalkia purinilytica</name>
    <name type="common">Clostridium purinilyticum</name>
    <dbReference type="NCBI Taxonomy" id="1503"/>
    <lineage>
        <taxon>Bacteria</taxon>
        <taxon>Bacillati</taxon>
        <taxon>Bacillota</taxon>
        <taxon>Tissierellia</taxon>
        <taxon>Tissierellales</taxon>
        <taxon>Gottschalkiaceae</taxon>
        <taxon>Gottschalkia</taxon>
    </lineage>
</organism>
<dbReference type="Proteomes" id="UP000037267">
    <property type="component" value="Unassembled WGS sequence"/>
</dbReference>